<dbReference type="Proteomes" id="UP000825935">
    <property type="component" value="Chromosome 27"/>
</dbReference>
<comment type="caution">
    <text evidence="2">The sequence shown here is derived from an EMBL/GenBank/DDBJ whole genome shotgun (WGS) entry which is preliminary data.</text>
</comment>
<feature type="chain" id="PRO_5035790509" description="Secreted protein" evidence="1">
    <location>
        <begin position="29"/>
        <end position="153"/>
    </location>
</feature>
<protein>
    <recommendedName>
        <fullName evidence="4">Secreted protein</fullName>
    </recommendedName>
</protein>
<accession>A0A8T2RE66</accession>
<feature type="signal peptide" evidence="1">
    <location>
        <begin position="1"/>
        <end position="28"/>
    </location>
</feature>
<evidence type="ECO:0000313" key="2">
    <source>
        <dbReference type="EMBL" id="KAH7294709.1"/>
    </source>
</evidence>
<dbReference type="AlphaFoldDB" id="A0A8T2RE66"/>
<evidence type="ECO:0000256" key="1">
    <source>
        <dbReference type="SAM" id="SignalP"/>
    </source>
</evidence>
<organism evidence="2 3">
    <name type="scientific">Ceratopteris richardii</name>
    <name type="common">Triangle waterfern</name>
    <dbReference type="NCBI Taxonomy" id="49495"/>
    <lineage>
        <taxon>Eukaryota</taxon>
        <taxon>Viridiplantae</taxon>
        <taxon>Streptophyta</taxon>
        <taxon>Embryophyta</taxon>
        <taxon>Tracheophyta</taxon>
        <taxon>Polypodiopsida</taxon>
        <taxon>Polypodiidae</taxon>
        <taxon>Polypodiales</taxon>
        <taxon>Pteridineae</taxon>
        <taxon>Pteridaceae</taxon>
        <taxon>Parkerioideae</taxon>
        <taxon>Ceratopteris</taxon>
    </lineage>
</organism>
<dbReference type="EMBL" id="CM035432">
    <property type="protein sequence ID" value="KAH7294709.1"/>
    <property type="molecule type" value="Genomic_DNA"/>
</dbReference>
<keyword evidence="3" id="KW-1185">Reference proteome</keyword>
<name>A0A8T2RE66_CERRI</name>
<evidence type="ECO:0008006" key="4">
    <source>
        <dbReference type="Google" id="ProtNLM"/>
    </source>
</evidence>
<gene>
    <name evidence="2" type="ORF">KP509_27G014600</name>
</gene>
<keyword evidence="1" id="KW-0732">Signal</keyword>
<proteinExistence type="predicted"/>
<sequence length="153" mass="16649">MAFPNLWRMLALFTSAFHGAFFPNGVEGILRFCDHASSYITCPPQIAPARVHHVAASVNDGVDEPSNAAANLAPMDQQPTVPQLNEETINVAMEVQCPQLPAQSTEASRVAMTPLILAQKKKQCSHQENVNPQIEIAHECAGHMHLQMNGNVV</sequence>
<reference evidence="2 3" key="1">
    <citation type="submission" date="2021-08" db="EMBL/GenBank/DDBJ databases">
        <title>WGS assembly of Ceratopteris richardii.</title>
        <authorList>
            <person name="Marchant D.B."/>
            <person name="Chen G."/>
            <person name="Jenkins J."/>
            <person name="Shu S."/>
            <person name="Leebens-Mack J."/>
            <person name="Grimwood J."/>
            <person name="Schmutz J."/>
            <person name="Soltis P."/>
            <person name="Soltis D."/>
            <person name="Chen Z.-H."/>
        </authorList>
    </citation>
    <scope>NUCLEOTIDE SEQUENCE [LARGE SCALE GENOMIC DNA]</scope>
    <source>
        <strain evidence="2">Whitten #5841</strain>
        <tissue evidence="2">Leaf</tissue>
    </source>
</reference>
<evidence type="ECO:0000313" key="3">
    <source>
        <dbReference type="Proteomes" id="UP000825935"/>
    </source>
</evidence>